<accession>A0ABV8BVU9</accession>
<proteinExistence type="predicted"/>
<reference evidence="2" key="1">
    <citation type="journal article" date="2019" name="Int. J. Syst. Evol. Microbiol.">
        <title>The Global Catalogue of Microorganisms (GCM) 10K type strain sequencing project: providing services to taxonomists for standard genome sequencing and annotation.</title>
        <authorList>
            <consortium name="The Broad Institute Genomics Platform"/>
            <consortium name="The Broad Institute Genome Sequencing Center for Infectious Disease"/>
            <person name="Wu L."/>
            <person name="Ma J."/>
        </authorList>
    </citation>
    <scope>NUCLEOTIDE SEQUENCE [LARGE SCALE GENOMIC DNA]</scope>
    <source>
        <strain evidence="2">CGMCC 4.7405</strain>
    </source>
</reference>
<gene>
    <name evidence="1" type="ORF">ACFOWZ_22530</name>
</gene>
<sequence length="59" mass="6182">MVVRGDVDDAAAAVESLLAASGLKICAQAKCRVSTVRHPAFGDIQYPMYQAPKKTSASS</sequence>
<dbReference type="Proteomes" id="UP001595690">
    <property type="component" value="Unassembled WGS sequence"/>
</dbReference>
<dbReference type="EMBL" id="JBHRZI010000017">
    <property type="protein sequence ID" value="MFC3894265.1"/>
    <property type="molecule type" value="Genomic_DNA"/>
</dbReference>
<evidence type="ECO:0000313" key="1">
    <source>
        <dbReference type="EMBL" id="MFC3894265.1"/>
    </source>
</evidence>
<keyword evidence="2" id="KW-1185">Reference proteome</keyword>
<organism evidence="1 2">
    <name type="scientific">Lentzea rhizosphaerae</name>
    <dbReference type="NCBI Taxonomy" id="2041025"/>
    <lineage>
        <taxon>Bacteria</taxon>
        <taxon>Bacillati</taxon>
        <taxon>Actinomycetota</taxon>
        <taxon>Actinomycetes</taxon>
        <taxon>Pseudonocardiales</taxon>
        <taxon>Pseudonocardiaceae</taxon>
        <taxon>Lentzea</taxon>
    </lineage>
</organism>
<name>A0ABV8BVU9_9PSEU</name>
<protein>
    <recommendedName>
        <fullName evidence="3">BMC domain-containing protein</fullName>
    </recommendedName>
</protein>
<comment type="caution">
    <text evidence="1">The sequence shown here is derived from an EMBL/GenBank/DDBJ whole genome shotgun (WGS) entry which is preliminary data.</text>
</comment>
<evidence type="ECO:0008006" key="3">
    <source>
        <dbReference type="Google" id="ProtNLM"/>
    </source>
</evidence>
<dbReference type="RefSeq" id="WP_382375510.1">
    <property type="nucleotide sequence ID" value="NZ_JBHRZI010000017.1"/>
</dbReference>
<evidence type="ECO:0000313" key="2">
    <source>
        <dbReference type="Proteomes" id="UP001595690"/>
    </source>
</evidence>